<evidence type="ECO:0000313" key="4">
    <source>
        <dbReference type="EMBL" id="KAK3580238.1"/>
    </source>
</evidence>
<feature type="coiled-coil region" evidence="2">
    <location>
        <begin position="110"/>
        <end position="144"/>
    </location>
</feature>
<gene>
    <name evidence="4" type="ORF">CHS0354_012765</name>
</gene>
<dbReference type="PROSITE" id="PS50119">
    <property type="entry name" value="ZF_BBOX"/>
    <property type="match status" value="1"/>
</dbReference>
<keyword evidence="1" id="KW-0479">Metal-binding</keyword>
<dbReference type="InterPro" id="IPR011042">
    <property type="entry name" value="6-blade_b-propeller_TolB-like"/>
</dbReference>
<dbReference type="InterPro" id="IPR000315">
    <property type="entry name" value="Znf_B-box"/>
</dbReference>
<keyword evidence="1" id="KW-0862">Zinc</keyword>
<dbReference type="InterPro" id="IPR047153">
    <property type="entry name" value="TRIM45/56/19-like"/>
</dbReference>
<sequence length="531" mass="60063">MCADCMKFHRKQTVSKNHTIVKIKDLTGNMEDVMKYAEGFTCSEHDREDIKFYCRDHKFACCAICYFHSHKTCFRVIDLNDELHSLLHEIIPEEISGELKNIETHLKKFMEINESSINDLKSQVNGLQKNIRDMRNKINAVLDNFEKTVKREGSKIYKEEAVKQQEINHQCLALVHAVRNSHFLFETVHKYGSDIQKFLMTEKIKLQLLSYYSQISENYKTTNKITVELEFAPVVKSILSLSVSEVGKILSKTETSVLPISLQKQIKGCQVEKADVIDVVLPGINEQCFTGVRFLPSGKVMLANCSNQQCILMSPSYEFIASCKLAGSPVDICVVDDHKVALTIPTQNKIQIMSVQNDIIRPVRLITTVHSCYGIADGMKGEMFVTGDCGNNKYQLSLITKSGEVKSCFQYDAPSGHWNYVALDSARTRVYITVPIKNSLLCFNMDGIKQFTYSPDSLIYPFRISVDRNDNVCVLGYNSNNIHHLSSDGSVLQLITTGVPNKPRAVCFSKKGDVFLVTSGSDKNLYTYKLK</sequence>
<evidence type="ECO:0000313" key="5">
    <source>
        <dbReference type="Proteomes" id="UP001195483"/>
    </source>
</evidence>
<dbReference type="GO" id="GO:0008270">
    <property type="term" value="F:zinc ion binding"/>
    <property type="evidence" value="ECO:0007669"/>
    <property type="project" value="UniProtKB-KW"/>
</dbReference>
<feature type="domain" description="B box-type" evidence="3">
    <location>
        <begin position="37"/>
        <end position="93"/>
    </location>
</feature>
<proteinExistence type="predicted"/>
<dbReference type="AlphaFoldDB" id="A0AAE0RV44"/>
<name>A0AAE0RV44_9BIVA</name>
<reference evidence="4" key="2">
    <citation type="journal article" date="2021" name="Genome Biol. Evol.">
        <title>Developing a high-quality reference genome for a parasitic bivalve with doubly uniparental inheritance (Bivalvia: Unionida).</title>
        <authorList>
            <person name="Smith C.H."/>
        </authorList>
    </citation>
    <scope>NUCLEOTIDE SEQUENCE</scope>
    <source>
        <strain evidence="4">CHS0354</strain>
        <tissue evidence="4">Mantle</tissue>
    </source>
</reference>
<evidence type="ECO:0000256" key="2">
    <source>
        <dbReference type="SAM" id="Coils"/>
    </source>
</evidence>
<dbReference type="SUPFAM" id="SSF57845">
    <property type="entry name" value="B-box zinc-binding domain"/>
    <property type="match status" value="1"/>
</dbReference>
<dbReference type="Gene3D" id="3.30.160.60">
    <property type="entry name" value="Classic Zinc Finger"/>
    <property type="match status" value="1"/>
</dbReference>
<accession>A0AAE0RV44</accession>
<reference evidence="4" key="1">
    <citation type="journal article" date="2021" name="Genome Biol. Evol.">
        <title>A High-Quality Reference Genome for a Parasitic Bivalve with Doubly Uniparental Inheritance (Bivalvia: Unionida).</title>
        <authorList>
            <person name="Smith C.H."/>
        </authorList>
    </citation>
    <scope>NUCLEOTIDE SEQUENCE</scope>
    <source>
        <strain evidence="4">CHS0354</strain>
    </source>
</reference>
<dbReference type="EMBL" id="JAEAOA010000769">
    <property type="protein sequence ID" value="KAK3580238.1"/>
    <property type="molecule type" value="Genomic_DNA"/>
</dbReference>
<keyword evidence="1" id="KW-0863">Zinc-finger</keyword>
<dbReference type="Proteomes" id="UP001195483">
    <property type="component" value="Unassembled WGS sequence"/>
</dbReference>
<reference evidence="4" key="3">
    <citation type="submission" date="2023-05" db="EMBL/GenBank/DDBJ databases">
        <authorList>
            <person name="Smith C.H."/>
        </authorList>
    </citation>
    <scope>NUCLEOTIDE SEQUENCE</scope>
    <source>
        <strain evidence="4">CHS0354</strain>
        <tissue evidence="4">Mantle</tissue>
    </source>
</reference>
<keyword evidence="5" id="KW-1185">Reference proteome</keyword>
<comment type="caution">
    <text evidence="4">The sequence shown here is derived from an EMBL/GenBank/DDBJ whole genome shotgun (WGS) entry which is preliminary data.</text>
</comment>
<protein>
    <recommendedName>
        <fullName evidence="3">B box-type domain-containing protein</fullName>
    </recommendedName>
</protein>
<evidence type="ECO:0000256" key="1">
    <source>
        <dbReference type="PROSITE-ProRule" id="PRU00024"/>
    </source>
</evidence>
<dbReference type="PANTHER" id="PTHR25462:SF296">
    <property type="entry name" value="MEIOTIC P26, ISOFORM F"/>
    <property type="match status" value="1"/>
</dbReference>
<evidence type="ECO:0000259" key="3">
    <source>
        <dbReference type="PROSITE" id="PS50119"/>
    </source>
</evidence>
<dbReference type="Gene3D" id="2.120.10.30">
    <property type="entry name" value="TolB, C-terminal domain"/>
    <property type="match status" value="1"/>
</dbReference>
<dbReference type="PANTHER" id="PTHR25462">
    <property type="entry name" value="BONUS, ISOFORM C-RELATED"/>
    <property type="match status" value="1"/>
</dbReference>
<organism evidence="4 5">
    <name type="scientific">Potamilus streckersoni</name>
    <dbReference type="NCBI Taxonomy" id="2493646"/>
    <lineage>
        <taxon>Eukaryota</taxon>
        <taxon>Metazoa</taxon>
        <taxon>Spiralia</taxon>
        <taxon>Lophotrochozoa</taxon>
        <taxon>Mollusca</taxon>
        <taxon>Bivalvia</taxon>
        <taxon>Autobranchia</taxon>
        <taxon>Heteroconchia</taxon>
        <taxon>Palaeoheterodonta</taxon>
        <taxon>Unionida</taxon>
        <taxon>Unionoidea</taxon>
        <taxon>Unionidae</taxon>
        <taxon>Ambleminae</taxon>
        <taxon>Lampsilini</taxon>
        <taxon>Potamilus</taxon>
    </lineage>
</organism>
<dbReference type="SUPFAM" id="SSF101898">
    <property type="entry name" value="NHL repeat"/>
    <property type="match status" value="1"/>
</dbReference>
<keyword evidence="2" id="KW-0175">Coiled coil</keyword>